<protein>
    <recommendedName>
        <fullName evidence="4 12">tRNA uridine 5-carboxymethylaminomethyl modification enzyme MnmG</fullName>
    </recommendedName>
    <alternativeName>
        <fullName evidence="11 12">Glucose-inhibited division protein A</fullName>
    </alternativeName>
</protein>
<evidence type="ECO:0000256" key="12">
    <source>
        <dbReference type="HAMAP-Rule" id="MF_00129"/>
    </source>
</evidence>
<evidence type="ECO:0000256" key="7">
    <source>
        <dbReference type="ARBA" id="ARBA00022694"/>
    </source>
</evidence>
<comment type="caution">
    <text evidence="14">The sequence shown here is derived from an EMBL/GenBank/DDBJ whole genome shotgun (WGS) entry which is preliminary data.</text>
</comment>
<dbReference type="PANTHER" id="PTHR11806:SF0">
    <property type="entry name" value="PROTEIN MTO1 HOMOLOG, MITOCHONDRIAL"/>
    <property type="match status" value="1"/>
</dbReference>
<keyword evidence="6 12" id="KW-0285">Flavoprotein</keyword>
<dbReference type="InterPro" id="IPR040131">
    <property type="entry name" value="MnmG_N"/>
</dbReference>
<evidence type="ECO:0000256" key="11">
    <source>
        <dbReference type="ARBA" id="ARBA00031800"/>
    </source>
</evidence>
<dbReference type="InterPro" id="IPR026904">
    <property type="entry name" value="MnmG_C"/>
</dbReference>
<dbReference type="InterPro" id="IPR004416">
    <property type="entry name" value="MnmG"/>
</dbReference>
<evidence type="ECO:0000256" key="3">
    <source>
        <dbReference type="ARBA" id="ARBA00007653"/>
    </source>
</evidence>
<evidence type="ECO:0000256" key="10">
    <source>
        <dbReference type="ARBA" id="ARBA00025948"/>
    </source>
</evidence>
<keyword evidence="8 12" id="KW-0274">FAD</keyword>
<evidence type="ECO:0000256" key="8">
    <source>
        <dbReference type="ARBA" id="ARBA00022827"/>
    </source>
</evidence>
<dbReference type="InterPro" id="IPR049312">
    <property type="entry name" value="GIDA_C_N"/>
</dbReference>
<dbReference type="FunFam" id="1.10.10.1800:FF:000001">
    <property type="entry name" value="tRNA uridine 5-carboxymethylaminomethyl modification enzyme MnmG"/>
    <property type="match status" value="1"/>
</dbReference>
<comment type="function">
    <text evidence="2 12">NAD-binding protein involved in the addition of a carboxymethylaminomethyl (cmnm) group at the wobble position (U34) of certain tRNAs, forming tRNA-cmnm(5)s(2)U34.</text>
</comment>
<evidence type="ECO:0000259" key="13">
    <source>
        <dbReference type="SMART" id="SM01228"/>
    </source>
</evidence>
<proteinExistence type="inferred from homology"/>
<keyword evidence="5 12" id="KW-0963">Cytoplasm</keyword>
<dbReference type="GO" id="GO:0030488">
    <property type="term" value="P:tRNA methylation"/>
    <property type="evidence" value="ECO:0007669"/>
    <property type="project" value="TreeGrafter"/>
</dbReference>
<evidence type="ECO:0000256" key="2">
    <source>
        <dbReference type="ARBA" id="ARBA00003717"/>
    </source>
</evidence>
<dbReference type="GO" id="GO:0002098">
    <property type="term" value="P:tRNA wobble uridine modification"/>
    <property type="evidence" value="ECO:0007669"/>
    <property type="project" value="InterPro"/>
</dbReference>
<comment type="subunit">
    <text evidence="10 12">Homodimer. Heterotetramer of two MnmE and two MnmG subunits.</text>
</comment>
<dbReference type="SMART" id="SM01228">
    <property type="entry name" value="GIDA_assoc_3"/>
    <property type="match status" value="1"/>
</dbReference>
<dbReference type="InterPro" id="IPR044920">
    <property type="entry name" value="MnmG_C_subdom_sf"/>
</dbReference>
<dbReference type="Gene3D" id="3.50.50.60">
    <property type="entry name" value="FAD/NAD(P)-binding domain"/>
    <property type="match status" value="2"/>
</dbReference>
<keyword evidence="9 12" id="KW-0520">NAD</keyword>
<organism evidence="14">
    <name type="scientific">candidate division WOR-3 bacterium</name>
    <dbReference type="NCBI Taxonomy" id="2052148"/>
    <lineage>
        <taxon>Bacteria</taxon>
        <taxon>Bacteria division WOR-3</taxon>
    </lineage>
</organism>
<comment type="caution">
    <text evidence="12">Lacks conserved residue(s) required for the propagation of feature annotation.</text>
</comment>
<dbReference type="SUPFAM" id="SSF51905">
    <property type="entry name" value="FAD/NAD(P)-binding domain"/>
    <property type="match status" value="1"/>
</dbReference>
<dbReference type="InterPro" id="IPR002218">
    <property type="entry name" value="MnmG-rel"/>
</dbReference>
<evidence type="ECO:0000256" key="4">
    <source>
        <dbReference type="ARBA" id="ARBA00020461"/>
    </source>
</evidence>
<accession>A0A7C3YTU0</accession>
<feature type="binding site" evidence="12">
    <location>
        <begin position="15"/>
        <end position="20"/>
    </location>
    <ligand>
        <name>FAD</name>
        <dbReference type="ChEBI" id="CHEBI:57692"/>
    </ligand>
</feature>
<evidence type="ECO:0000256" key="1">
    <source>
        <dbReference type="ARBA" id="ARBA00001974"/>
    </source>
</evidence>
<dbReference type="InterPro" id="IPR020595">
    <property type="entry name" value="MnmG-rel_CS"/>
</dbReference>
<name>A0A7C3YTU0_UNCW3</name>
<reference evidence="14" key="1">
    <citation type="journal article" date="2020" name="mSystems">
        <title>Genome- and Community-Level Interaction Insights into Carbon Utilization and Element Cycling Functions of Hydrothermarchaeota in Hydrothermal Sediment.</title>
        <authorList>
            <person name="Zhou Z."/>
            <person name="Liu Y."/>
            <person name="Xu W."/>
            <person name="Pan J."/>
            <person name="Luo Z.H."/>
            <person name="Li M."/>
        </authorList>
    </citation>
    <scope>NUCLEOTIDE SEQUENCE [LARGE SCALE GENOMIC DNA]</scope>
    <source>
        <strain evidence="14">SpSt-906</strain>
    </source>
</reference>
<dbReference type="FunFam" id="1.10.150.570:FF:000001">
    <property type="entry name" value="tRNA uridine 5-carboxymethylaminomethyl modification enzyme MnmG"/>
    <property type="match status" value="1"/>
</dbReference>
<dbReference type="HAMAP" id="MF_00129">
    <property type="entry name" value="MnmG_GidA"/>
    <property type="match status" value="1"/>
</dbReference>
<feature type="binding site" evidence="12">
    <location>
        <begin position="274"/>
        <end position="288"/>
    </location>
    <ligand>
        <name>NAD(+)</name>
        <dbReference type="ChEBI" id="CHEBI:57540"/>
    </ligand>
</feature>
<dbReference type="Pfam" id="PF13932">
    <property type="entry name" value="SAM_GIDA_C"/>
    <property type="match status" value="1"/>
</dbReference>
<comment type="similarity">
    <text evidence="3 12">Belongs to the MnmG family.</text>
</comment>
<dbReference type="PANTHER" id="PTHR11806">
    <property type="entry name" value="GLUCOSE INHIBITED DIVISION PROTEIN A"/>
    <property type="match status" value="1"/>
</dbReference>
<dbReference type="Gene3D" id="1.10.10.1800">
    <property type="entry name" value="tRNA uridine 5-carboxymethylaminomethyl modification enzyme MnmG/GidA"/>
    <property type="match status" value="1"/>
</dbReference>
<evidence type="ECO:0000313" key="14">
    <source>
        <dbReference type="EMBL" id="HGE98755.1"/>
    </source>
</evidence>
<dbReference type="InterPro" id="IPR036188">
    <property type="entry name" value="FAD/NAD-bd_sf"/>
</dbReference>
<dbReference type="GO" id="GO:0005829">
    <property type="term" value="C:cytosol"/>
    <property type="evidence" value="ECO:0007669"/>
    <property type="project" value="TreeGrafter"/>
</dbReference>
<comment type="cofactor">
    <cofactor evidence="1 12">
        <name>FAD</name>
        <dbReference type="ChEBI" id="CHEBI:57692"/>
    </cofactor>
</comment>
<dbReference type="PROSITE" id="PS01281">
    <property type="entry name" value="GIDA_2"/>
    <property type="match status" value="1"/>
</dbReference>
<evidence type="ECO:0000256" key="6">
    <source>
        <dbReference type="ARBA" id="ARBA00022630"/>
    </source>
</evidence>
<sequence>MELMTGDNYDVIVVGAGHAGCEAALASARLGCQTLLITLNLETIAQMSCNPAIGGIGKEQLTKEVDALGGEMAKVTDQSGIQFRVLNTKKGQAVRSLRVQTDRLKYRVTMRRTLEGERNLLIKQGEVVRILVEGKRAIGVETALGERFFAKAIVLAPGTFLSGLIHIGLTSFPGGRMGENAANLLSRNLSELGFRIGRFKTGTPPRLDGRTIDFSRLPAQSGDEPPPPFSFWTDFPVKNYLPCYITYTNPKTHEIVRSGLDRSPLYQGVIKGTGVRYCPSIEDKVMKFSEKERHQVFLEPEGLNTFEFYPNGISTSLPIDVQIKMVKSIEGLEKAEILRPGYAIEHDYSDPTQLKPTLETRLYENLFFAGQINGTTGYEEAAGQGIVAGINAAHRAKGKEEFILSRSDGYIGVLIDDLITKGTNEPYRMFTSRVEFRLLLRGDNADLRLSERAYKIGLLKEEQYKKVREKKERIERLLDWLRKTKVNPKEEINRKLVAWQTSPIKEATSLYELLKRPEIGLSQLLELGDFNLNFDSNVASCVEVDVKYEGYIERTKREMEKFCELEEIKIPPDFDYKEVKGLSNEAKEKLSKIKPLSLGQAYRIPGITPSAILNLMIYLKKR</sequence>
<dbReference type="AlphaFoldDB" id="A0A7C3YTU0"/>
<dbReference type="PROSITE" id="PS01280">
    <property type="entry name" value="GIDA_1"/>
    <property type="match status" value="1"/>
</dbReference>
<gene>
    <name evidence="12 14" type="primary">mnmG</name>
    <name evidence="12" type="synonym">gidA</name>
    <name evidence="14" type="ORF">ENX07_01610</name>
</gene>
<keyword evidence="7 12" id="KW-0819">tRNA processing</keyword>
<dbReference type="GO" id="GO:0050660">
    <property type="term" value="F:flavin adenine dinucleotide binding"/>
    <property type="evidence" value="ECO:0007669"/>
    <property type="project" value="UniProtKB-UniRule"/>
</dbReference>
<dbReference type="Gene3D" id="1.10.150.570">
    <property type="entry name" value="GidA associated domain, C-terminal subdomain"/>
    <property type="match status" value="1"/>
</dbReference>
<evidence type="ECO:0000256" key="5">
    <source>
        <dbReference type="ARBA" id="ARBA00022490"/>
    </source>
</evidence>
<dbReference type="EMBL" id="DTMQ01000011">
    <property type="protein sequence ID" value="HGE98755.1"/>
    <property type="molecule type" value="Genomic_DNA"/>
</dbReference>
<dbReference type="FunFam" id="3.50.50.60:FF:000002">
    <property type="entry name" value="tRNA uridine 5-carboxymethylaminomethyl modification enzyme MnmG"/>
    <property type="match status" value="1"/>
</dbReference>
<feature type="domain" description="tRNA uridine 5-carboxymethylaminomethyl modification enzyme C-terminal subdomain" evidence="13">
    <location>
        <begin position="546"/>
        <end position="617"/>
    </location>
</feature>
<dbReference type="Pfam" id="PF01134">
    <property type="entry name" value="GIDA"/>
    <property type="match status" value="1"/>
</dbReference>
<dbReference type="NCBIfam" id="TIGR00136">
    <property type="entry name" value="mnmG_gidA"/>
    <property type="match status" value="1"/>
</dbReference>
<comment type="subcellular location">
    <subcellularLocation>
        <location evidence="12">Cytoplasm</location>
    </subcellularLocation>
</comment>
<dbReference type="InterPro" id="IPR047001">
    <property type="entry name" value="MnmG_C_subdom"/>
</dbReference>
<dbReference type="Pfam" id="PF21680">
    <property type="entry name" value="GIDA_C_1st"/>
    <property type="match status" value="1"/>
</dbReference>
<evidence type="ECO:0000256" key="9">
    <source>
        <dbReference type="ARBA" id="ARBA00023027"/>
    </source>
</evidence>